<sequence length="474" mass="53106">MHRFYLRPIYRGGNGYMAMLAFVALASHADPMALNEVPSLEQVQELALASDPYRQGSQAREQSLRQESNAADTWDNPVLTTSIQNVPVDSFSASQEAMTQFKVGVQQSLPRGESQVIAAKRFDVAADKEFVLRALRNARVIRQTSIAWYDGFFAQRRLSLLTQKIEKMQQVIAAKEASFASASEDDSQQSVLDLSIQLVAVEEELAQVEQRRASAYARLHEWLNIPFTSYPKWPEQNTNMLVSQASEWLNRTENIDVTGLIAKHPLVKALSVDETLAQQDLAFATEQSKPKWTVEASYGYRHHDDMGHDRADFLSIGVRVDLPSLTPTRHRAQAKSAAYKLSAAAIDRRLEIKRLSAEFAKVRNQLVFAVKRHHLIRQRMLSTTEALAQTALRGFEQDTADIADVLLAGIAAIDAKLKLNEINAEMATYFQHGQFYLLPDSYSAVSQVARPSQLSRQHSSPSNGQLAHRADVKE</sequence>
<dbReference type="AlphaFoldDB" id="A0A350P7J7"/>
<keyword evidence="5" id="KW-0998">Cell outer membrane</keyword>
<gene>
    <name evidence="9" type="ORF">DCW74_16195</name>
    <name evidence="10" type="ORF">DEB45_11225</name>
</gene>
<evidence type="ECO:0000313" key="10">
    <source>
        <dbReference type="EMBL" id="HBU51821.1"/>
    </source>
</evidence>
<evidence type="ECO:0000256" key="7">
    <source>
        <dbReference type="SAM" id="MobiDB-lite"/>
    </source>
</evidence>
<evidence type="ECO:0000313" key="11">
    <source>
        <dbReference type="Proteomes" id="UP000263517"/>
    </source>
</evidence>
<keyword evidence="3" id="KW-0812">Transmembrane</keyword>
<evidence type="ECO:0000313" key="12">
    <source>
        <dbReference type="Proteomes" id="UP000264779"/>
    </source>
</evidence>
<feature type="region of interest" description="Disordered" evidence="7">
    <location>
        <begin position="451"/>
        <end position="474"/>
    </location>
</feature>
<reference evidence="11 12" key="1">
    <citation type="journal article" date="2018" name="Nat. Biotechnol.">
        <title>A standardized bacterial taxonomy based on genome phylogeny substantially revises the tree of life.</title>
        <authorList>
            <person name="Parks D.H."/>
            <person name="Chuvochina M."/>
            <person name="Waite D.W."/>
            <person name="Rinke C."/>
            <person name="Skarshewski A."/>
            <person name="Chaumeil P.A."/>
            <person name="Hugenholtz P."/>
        </authorList>
    </citation>
    <scope>NUCLEOTIDE SEQUENCE [LARGE SCALE GENOMIC DNA]</scope>
    <source>
        <strain evidence="10">UBA11621</strain>
        <strain evidence="9">UBA11978</strain>
    </source>
</reference>
<organism evidence="9 11">
    <name type="scientific">Alteromonas australica</name>
    <dbReference type="NCBI Taxonomy" id="589873"/>
    <lineage>
        <taxon>Bacteria</taxon>
        <taxon>Pseudomonadati</taxon>
        <taxon>Pseudomonadota</taxon>
        <taxon>Gammaproteobacteria</taxon>
        <taxon>Alteromonadales</taxon>
        <taxon>Alteromonadaceae</taxon>
        <taxon>Alteromonas/Salinimonas group</taxon>
        <taxon>Alteromonas</taxon>
    </lineage>
</organism>
<dbReference type="GO" id="GO:0015562">
    <property type="term" value="F:efflux transmembrane transporter activity"/>
    <property type="evidence" value="ECO:0007669"/>
    <property type="project" value="InterPro"/>
</dbReference>
<dbReference type="PANTHER" id="PTHR30026">
    <property type="entry name" value="OUTER MEMBRANE PROTEIN TOLC"/>
    <property type="match status" value="1"/>
</dbReference>
<comment type="caution">
    <text evidence="9">The sequence shown here is derived from an EMBL/GenBank/DDBJ whole genome shotgun (WGS) entry which is preliminary data.</text>
</comment>
<evidence type="ECO:0000256" key="1">
    <source>
        <dbReference type="ARBA" id="ARBA00004442"/>
    </source>
</evidence>
<keyword evidence="8" id="KW-0732">Signal</keyword>
<comment type="subcellular location">
    <subcellularLocation>
        <location evidence="1">Cell outer membrane</location>
    </subcellularLocation>
</comment>
<dbReference type="STRING" id="589873.EP12_15090"/>
<feature type="compositionally biased region" description="Polar residues" evidence="7">
    <location>
        <begin position="451"/>
        <end position="465"/>
    </location>
</feature>
<accession>A0A350P7J7</accession>
<dbReference type="EMBL" id="DNAN01000571">
    <property type="protein sequence ID" value="HAW77264.1"/>
    <property type="molecule type" value="Genomic_DNA"/>
</dbReference>
<dbReference type="PANTHER" id="PTHR30026:SF20">
    <property type="entry name" value="OUTER MEMBRANE PROTEIN TOLC"/>
    <property type="match status" value="1"/>
</dbReference>
<dbReference type="EMBL" id="DONK01000166">
    <property type="protein sequence ID" value="HBU51821.1"/>
    <property type="molecule type" value="Genomic_DNA"/>
</dbReference>
<protein>
    <submittedName>
        <fullName evidence="9">TolC family protein</fullName>
    </submittedName>
</protein>
<dbReference type="GO" id="GO:0009279">
    <property type="term" value="C:cell outer membrane"/>
    <property type="evidence" value="ECO:0007669"/>
    <property type="project" value="UniProtKB-SubCell"/>
</dbReference>
<evidence type="ECO:0000256" key="8">
    <source>
        <dbReference type="SAM" id="SignalP"/>
    </source>
</evidence>
<dbReference type="Gene3D" id="1.20.1600.10">
    <property type="entry name" value="Outer membrane efflux proteins (OEP)"/>
    <property type="match status" value="1"/>
</dbReference>
<evidence type="ECO:0000256" key="6">
    <source>
        <dbReference type="SAM" id="Coils"/>
    </source>
</evidence>
<feature type="chain" id="PRO_5044073811" evidence="8">
    <location>
        <begin position="30"/>
        <end position="474"/>
    </location>
</feature>
<evidence type="ECO:0000256" key="5">
    <source>
        <dbReference type="ARBA" id="ARBA00023237"/>
    </source>
</evidence>
<evidence type="ECO:0000256" key="2">
    <source>
        <dbReference type="ARBA" id="ARBA00022452"/>
    </source>
</evidence>
<feature type="coiled-coil region" evidence="6">
    <location>
        <begin position="158"/>
        <end position="218"/>
    </location>
</feature>
<keyword evidence="4" id="KW-0472">Membrane</keyword>
<dbReference type="Proteomes" id="UP000264779">
    <property type="component" value="Unassembled WGS sequence"/>
</dbReference>
<evidence type="ECO:0000256" key="3">
    <source>
        <dbReference type="ARBA" id="ARBA00022692"/>
    </source>
</evidence>
<evidence type="ECO:0000256" key="4">
    <source>
        <dbReference type="ARBA" id="ARBA00023136"/>
    </source>
</evidence>
<dbReference type="InterPro" id="IPR051906">
    <property type="entry name" value="TolC-like"/>
</dbReference>
<dbReference type="SUPFAM" id="SSF56954">
    <property type="entry name" value="Outer membrane efflux proteins (OEP)"/>
    <property type="match status" value="1"/>
</dbReference>
<evidence type="ECO:0000313" key="9">
    <source>
        <dbReference type="EMBL" id="HAW77264.1"/>
    </source>
</evidence>
<dbReference type="GO" id="GO:1990281">
    <property type="term" value="C:efflux pump complex"/>
    <property type="evidence" value="ECO:0007669"/>
    <property type="project" value="TreeGrafter"/>
</dbReference>
<keyword evidence="6" id="KW-0175">Coiled coil</keyword>
<dbReference type="OrthoDB" id="5607838at2"/>
<dbReference type="Proteomes" id="UP000263517">
    <property type="component" value="Unassembled WGS sequence"/>
</dbReference>
<name>A0A350P7J7_9ALTE</name>
<feature type="signal peptide" evidence="8">
    <location>
        <begin position="1"/>
        <end position="29"/>
    </location>
</feature>
<proteinExistence type="predicted"/>
<keyword evidence="2" id="KW-1134">Transmembrane beta strand</keyword>
<dbReference type="GO" id="GO:0015288">
    <property type="term" value="F:porin activity"/>
    <property type="evidence" value="ECO:0007669"/>
    <property type="project" value="TreeGrafter"/>
</dbReference>